<dbReference type="EMBL" id="RCCK01000010">
    <property type="protein sequence ID" value="RLJ80046.1"/>
    <property type="molecule type" value="Genomic_DNA"/>
</dbReference>
<dbReference type="Pfam" id="PF05635">
    <property type="entry name" value="23S_rRNA_IVP"/>
    <property type="match status" value="1"/>
</dbReference>
<dbReference type="Proteomes" id="UP000273898">
    <property type="component" value="Unassembled WGS sequence"/>
</dbReference>
<accession>A0A497YC42</accession>
<gene>
    <name evidence="1" type="ORF">BCL90_0781</name>
</gene>
<evidence type="ECO:0000313" key="1">
    <source>
        <dbReference type="EMBL" id="RLJ80046.1"/>
    </source>
</evidence>
<comment type="caution">
    <text evidence="1">The sequence shown here is derived from an EMBL/GenBank/DDBJ whole genome shotgun (WGS) entry which is preliminary data.</text>
</comment>
<proteinExistence type="predicted"/>
<dbReference type="Gene3D" id="1.20.1440.60">
    <property type="entry name" value="23S rRNA-intervening sequence"/>
    <property type="match status" value="1"/>
</dbReference>
<dbReference type="AlphaFoldDB" id="A0A497YC42"/>
<dbReference type="NCBIfam" id="TIGR02436">
    <property type="entry name" value="four helix bundle protein"/>
    <property type="match status" value="1"/>
</dbReference>
<dbReference type="SUPFAM" id="SSF158446">
    <property type="entry name" value="IVS-encoded protein-like"/>
    <property type="match status" value="1"/>
</dbReference>
<dbReference type="PANTHER" id="PTHR38471">
    <property type="entry name" value="FOUR HELIX BUNDLE PROTEIN"/>
    <property type="match status" value="1"/>
</dbReference>
<reference evidence="1 2" key="1">
    <citation type="submission" date="2018-10" db="EMBL/GenBank/DDBJ databases">
        <title>Genomic Encyclopedia of Archaeal and Bacterial Type Strains, Phase II (KMG-II): from individual species to whole genera.</title>
        <authorList>
            <person name="Goeker M."/>
        </authorList>
    </citation>
    <scope>NUCLEOTIDE SEQUENCE [LARGE SCALE GENOMIC DNA]</scope>
    <source>
        <strain evidence="1 2">DSM 19624</strain>
    </source>
</reference>
<name>A0A497YC42_9SPHI</name>
<protein>
    <submittedName>
        <fullName evidence="1">Four helix bundle protein</fullName>
    </submittedName>
</protein>
<dbReference type="PANTHER" id="PTHR38471:SF2">
    <property type="entry name" value="FOUR HELIX BUNDLE PROTEIN"/>
    <property type="match status" value="1"/>
</dbReference>
<organism evidence="1 2">
    <name type="scientific">Pedobacter alluvionis</name>
    <dbReference type="NCBI Taxonomy" id="475253"/>
    <lineage>
        <taxon>Bacteria</taxon>
        <taxon>Pseudomonadati</taxon>
        <taxon>Bacteroidota</taxon>
        <taxon>Sphingobacteriia</taxon>
        <taxon>Sphingobacteriales</taxon>
        <taxon>Sphingobacteriaceae</taxon>
        <taxon>Pedobacter</taxon>
    </lineage>
</organism>
<evidence type="ECO:0000313" key="2">
    <source>
        <dbReference type="Proteomes" id="UP000273898"/>
    </source>
</evidence>
<dbReference type="InterPro" id="IPR036583">
    <property type="entry name" value="23S_rRNA_IVS_sf"/>
</dbReference>
<dbReference type="InterPro" id="IPR012657">
    <property type="entry name" value="23S_rRNA-intervening_sequence"/>
</dbReference>
<sequence>MITFNDMEKNYLQLNQITAYTKSFHLSNFVWDLVSGWDSFEKYTIGQQFVDAVDSISANIAEGFGRYHKKDKIKFYYYSFGSVKECLDWNEKARVRKLVNEETYSKIFATLETLPKKIHQLIKFTNEKLKI</sequence>